<evidence type="ECO:0000256" key="1">
    <source>
        <dbReference type="SAM" id="MobiDB-lite"/>
    </source>
</evidence>
<dbReference type="OrthoDB" id="9981546at2759"/>
<accession>A0A9P9DK44</accession>
<sequence>MTDCHLYSLPNELLLQILVPIPTPQLLPLTVLSHRIYSIILRILQNRLVAASELGSHSLLLECYHPSAKFTEPPLFCTYNGTDGLSRYSELSTDYTDLPTRLGELRNMYSRFQPHRREFEAGGWRVRGPPGDVPGSRTFPFPGTTADKFKGESVRQIVGLDSHELFTQLCAQSFLFKIGPRDGVFTASVEVEEGVVRVWREWLKDMAAKRYQKSPDLEDVLSEGSSKGKYAVEQERHERHDPQDKQTLWVSASKNTGLRFNVKERRTMNEAPILIRADEDAPVSYEVEYKGTHEK</sequence>
<name>A0A9P9DK44_9PLEO</name>
<protein>
    <recommendedName>
        <fullName evidence="2">F-box domain-containing protein</fullName>
    </recommendedName>
</protein>
<comment type="caution">
    <text evidence="3">The sequence shown here is derived from an EMBL/GenBank/DDBJ whole genome shotgun (WGS) entry which is preliminary data.</text>
</comment>
<organism evidence="3 4">
    <name type="scientific">Dendryphion nanum</name>
    <dbReference type="NCBI Taxonomy" id="256645"/>
    <lineage>
        <taxon>Eukaryota</taxon>
        <taxon>Fungi</taxon>
        <taxon>Dikarya</taxon>
        <taxon>Ascomycota</taxon>
        <taxon>Pezizomycotina</taxon>
        <taxon>Dothideomycetes</taxon>
        <taxon>Pleosporomycetidae</taxon>
        <taxon>Pleosporales</taxon>
        <taxon>Torulaceae</taxon>
        <taxon>Dendryphion</taxon>
    </lineage>
</organism>
<reference evidence="3" key="1">
    <citation type="journal article" date="2021" name="Nat. Commun.">
        <title>Genetic determinants of endophytism in the Arabidopsis root mycobiome.</title>
        <authorList>
            <person name="Mesny F."/>
            <person name="Miyauchi S."/>
            <person name="Thiergart T."/>
            <person name="Pickel B."/>
            <person name="Atanasova L."/>
            <person name="Karlsson M."/>
            <person name="Huettel B."/>
            <person name="Barry K.W."/>
            <person name="Haridas S."/>
            <person name="Chen C."/>
            <person name="Bauer D."/>
            <person name="Andreopoulos W."/>
            <person name="Pangilinan J."/>
            <person name="LaButti K."/>
            <person name="Riley R."/>
            <person name="Lipzen A."/>
            <person name="Clum A."/>
            <person name="Drula E."/>
            <person name="Henrissat B."/>
            <person name="Kohler A."/>
            <person name="Grigoriev I.V."/>
            <person name="Martin F.M."/>
            <person name="Hacquard S."/>
        </authorList>
    </citation>
    <scope>NUCLEOTIDE SEQUENCE</scope>
    <source>
        <strain evidence="3">MPI-CAGE-CH-0243</strain>
    </source>
</reference>
<evidence type="ECO:0000313" key="3">
    <source>
        <dbReference type="EMBL" id="KAH7120955.1"/>
    </source>
</evidence>
<evidence type="ECO:0000259" key="2">
    <source>
        <dbReference type="PROSITE" id="PS50181"/>
    </source>
</evidence>
<feature type="compositionally biased region" description="Basic and acidic residues" evidence="1">
    <location>
        <begin position="230"/>
        <end position="244"/>
    </location>
</feature>
<feature type="region of interest" description="Disordered" evidence="1">
    <location>
        <begin position="214"/>
        <end position="247"/>
    </location>
</feature>
<keyword evidence="4" id="KW-1185">Reference proteome</keyword>
<dbReference type="InterPro" id="IPR001810">
    <property type="entry name" value="F-box_dom"/>
</dbReference>
<proteinExistence type="predicted"/>
<feature type="domain" description="F-box" evidence="2">
    <location>
        <begin position="3"/>
        <end position="40"/>
    </location>
</feature>
<dbReference type="EMBL" id="JAGMWT010000010">
    <property type="protein sequence ID" value="KAH7120955.1"/>
    <property type="molecule type" value="Genomic_DNA"/>
</dbReference>
<evidence type="ECO:0000313" key="4">
    <source>
        <dbReference type="Proteomes" id="UP000700596"/>
    </source>
</evidence>
<dbReference type="AlphaFoldDB" id="A0A9P9DK44"/>
<gene>
    <name evidence="3" type="ORF">B0J11DRAFT_533011</name>
</gene>
<dbReference type="Proteomes" id="UP000700596">
    <property type="component" value="Unassembled WGS sequence"/>
</dbReference>
<dbReference type="PROSITE" id="PS50181">
    <property type="entry name" value="FBOX"/>
    <property type="match status" value="1"/>
</dbReference>